<evidence type="ECO:0000256" key="5">
    <source>
        <dbReference type="ARBA" id="ARBA00023136"/>
    </source>
</evidence>
<feature type="transmembrane region" description="Helical" evidence="6">
    <location>
        <begin position="57"/>
        <end position="81"/>
    </location>
</feature>
<evidence type="ECO:0000256" key="6">
    <source>
        <dbReference type="SAM" id="Phobius"/>
    </source>
</evidence>
<feature type="transmembrane region" description="Helical" evidence="6">
    <location>
        <begin position="21"/>
        <end position="37"/>
    </location>
</feature>
<feature type="domain" description="Major facilitator superfamily (MFS) profile" evidence="7">
    <location>
        <begin position="23"/>
        <end position="397"/>
    </location>
</feature>
<dbReference type="KEGG" id="aab:A4R43_12385"/>
<evidence type="ECO:0000256" key="3">
    <source>
        <dbReference type="ARBA" id="ARBA00022692"/>
    </source>
</evidence>
<reference evidence="8 9" key="1">
    <citation type="submission" date="2016-04" db="EMBL/GenBank/DDBJ databases">
        <title>Complete genome sequence and analysis of deep-sea sediment isolate, Amycolatopsis sp. WP1.</title>
        <authorList>
            <person name="Wang H."/>
            <person name="Chen S."/>
            <person name="Wu Q."/>
        </authorList>
    </citation>
    <scope>NUCLEOTIDE SEQUENCE [LARGE SCALE GENOMIC DNA]</scope>
    <source>
        <strain evidence="8 9">WP1</strain>
    </source>
</reference>
<feature type="transmembrane region" description="Helical" evidence="6">
    <location>
        <begin position="282"/>
        <end position="304"/>
    </location>
</feature>
<feature type="transmembrane region" description="Helical" evidence="6">
    <location>
        <begin position="88"/>
        <end position="106"/>
    </location>
</feature>
<dbReference type="InterPro" id="IPR011701">
    <property type="entry name" value="MFS"/>
</dbReference>
<organism evidence="8 9">
    <name type="scientific">Amycolatopsis albispora</name>
    <dbReference type="NCBI Taxonomy" id="1804986"/>
    <lineage>
        <taxon>Bacteria</taxon>
        <taxon>Bacillati</taxon>
        <taxon>Actinomycetota</taxon>
        <taxon>Actinomycetes</taxon>
        <taxon>Pseudonocardiales</taxon>
        <taxon>Pseudonocardiaceae</taxon>
        <taxon>Amycolatopsis</taxon>
    </lineage>
</organism>
<accession>A0A344L5C6</accession>
<evidence type="ECO:0000313" key="9">
    <source>
        <dbReference type="Proteomes" id="UP000250434"/>
    </source>
</evidence>
<dbReference type="PROSITE" id="PS50850">
    <property type="entry name" value="MFS"/>
    <property type="match status" value="1"/>
</dbReference>
<dbReference type="InterPro" id="IPR036259">
    <property type="entry name" value="MFS_trans_sf"/>
</dbReference>
<keyword evidence="2" id="KW-1003">Cell membrane</keyword>
<feature type="transmembrane region" description="Helical" evidence="6">
    <location>
        <begin position="177"/>
        <end position="198"/>
    </location>
</feature>
<sequence length="406" mass="40960">MVETRAVVTGRSGPDAGRQRWGAAWAAMFGVFVLVVAEQLPIGLLTQISPALAVTEGLAGLSVTVPSIIAGVAAPLVPLVAGRLDRRILLVALMVLMSVANVASWLAPTFEVLLVSRVFVGIAIGGFWAIGGGLAVRLVSAENVPKATSIIFAGVAAANVLGVPLGTILGTGLGWRFAFAALGVAALVALVGLILLLPPLSAQTSIGPRLLFGQLGNRAVAVGLLATLFCVAGHFAAFTFVGPILRDIAGLPAAAVGPVLLVYGLLGLGGNFAAGSQLGRSVTGVVISILAVIGIVLGLVPVLGGQPVSGVVLLLVWGLFFGGLSVSMQTWMIKAAPAAVEAATSLWVGVWNLSIGLGALVGGVAIDRLSLAATIWIAAVLTLIAFLLVVFTRPARAAVEARAARG</sequence>
<feature type="transmembrane region" description="Helical" evidence="6">
    <location>
        <begin position="118"/>
        <end position="138"/>
    </location>
</feature>
<feature type="transmembrane region" description="Helical" evidence="6">
    <location>
        <begin position="310"/>
        <end position="333"/>
    </location>
</feature>
<dbReference type="RefSeq" id="WP_205215312.1">
    <property type="nucleotide sequence ID" value="NZ_CP015163.1"/>
</dbReference>
<evidence type="ECO:0000256" key="4">
    <source>
        <dbReference type="ARBA" id="ARBA00022989"/>
    </source>
</evidence>
<dbReference type="CDD" id="cd17324">
    <property type="entry name" value="MFS_NepI_like"/>
    <property type="match status" value="1"/>
</dbReference>
<feature type="transmembrane region" description="Helical" evidence="6">
    <location>
        <begin position="248"/>
        <end position="270"/>
    </location>
</feature>
<proteinExistence type="predicted"/>
<evidence type="ECO:0000313" key="8">
    <source>
        <dbReference type="EMBL" id="AXB43250.1"/>
    </source>
</evidence>
<dbReference type="PANTHER" id="PTHR43124">
    <property type="entry name" value="PURINE EFFLUX PUMP PBUE"/>
    <property type="match status" value="1"/>
</dbReference>
<protein>
    <submittedName>
        <fullName evidence="8">Transporter</fullName>
    </submittedName>
</protein>
<keyword evidence="5 6" id="KW-0472">Membrane</keyword>
<keyword evidence="3 6" id="KW-0812">Transmembrane</keyword>
<dbReference type="Pfam" id="PF07690">
    <property type="entry name" value="MFS_1"/>
    <property type="match status" value="1"/>
</dbReference>
<dbReference type="GO" id="GO:0005886">
    <property type="term" value="C:plasma membrane"/>
    <property type="evidence" value="ECO:0007669"/>
    <property type="project" value="UniProtKB-SubCell"/>
</dbReference>
<dbReference type="InterPro" id="IPR050189">
    <property type="entry name" value="MFS_Efflux_Transporters"/>
</dbReference>
<gene>
    <name evidence="8" type="ORF">A4R43_12385</name>
</gene>
<feature type="transmembrane region" description="Helical" evidence="6">
    <location>
        <begin position="345"/>
        <end position="366"/>
    </location>
</feature>
<dbReference type="InterPro" id="IPR020846">
    <property type="entry name" value="MFS_dom"/>
</dbReference>
<evidence type="ECO:0000259" key="7">
    <source>
        <dbReference type="PROSITE" id="PS50850"/>
    </source>
</evidence>
<feature type="transmembrane region" description="Helical" evidence="6">
    <location>
        <begin position="219"/>
        <end position="242"/>
    </location>
</feature>
<dbReference type="SUPFAM" id="SSF103473">
    <property type="entry name" value="MFS general substrate transporter"/>
    <property type="match status" value="1"/>
</dbReference>
<dbReference type="GO" id="GO:0022857">
    <property type="term" value="F:transmembrane transporter activity"/>
    <property type="evidence" value="ECO:0007669"/>
    <property type="project" value="InterPro"/>
</dbReference>
<dbReference type="PANTHER" id="PTHR43124:SF3">
    <property type="entry name" value="CHLORAMPHENICOL EFFLUX PUMP RV0191"/>
    <property type="match status" value="1"/>
</dbReference>
<dbReference type="Proteomes" id="UP000250434">
    <property type="component" value="Chromosome"/>
</dbReference>
<feature type="transmembrane region" description="Helical" evidence="6">
    <location>
        <begin position="150"/>
        <end position="171"/>
    </location>
</feature>
<name>A0A344L5C6_9PSEU</name>
<keyword evidence="4 6" id="KW-1133">Transmembrane helix</keyword>
<keyword evidence="9" id="KW-1185">Reference proteome</keyword>
<evidence type="ECO:0000256" key="2">
    <source>
        <dbReference type="ARBA" id="ARBA00022475"/>
    </source>
</evidence>
<dbReference type="Gene3D" id="1.20.1250.20">
    <property type="entry name" value="MFS general substrate transporter like domains"/>
    <property type="match status" value="2"/>
</dbReference>
<dbReference type="EMBL" id="CP015163">
    <property type="protein sequence ID" value="AXB43250.1"/>
    <property type="molecule type" value="Genomic_DNA"/>
</dbReference>
<comment type="subcellular location">
    <subcellularLocation>
        <location evidence="1">Cell membrane</location>
        <topology evidence="1">Multi-pass membrane protein</topology>
    </subcellularLocation>
</comment>
<dbReference type="AlphaFoldDB" id="A0A344L5C6"/>
<evidence type="ECO:0000256" key="1">
    <source>
        <dbReference type="ARBA" id="ARBA00004651"/>
    </source>
</evidence>
<feature type="transmembrane region" description="Helical" evidence="6">
    <location>
        <begin position="372"/>
        <end position="392"/>
    </location>
</feature>